<dbReference type="GO" id="GO:0030245">
    <property type="term" value="P:cellulose catabolic process"/>
    <property type="evidence" value="ECO:0007669"/>
    <property type="project" value="UniProtKB-KW"/>
</dbReference>
<dbReference type="InterPro" id="IPR012341">
    <property type="entry name" value="6hp_glycosidase-like_sf"/>
</dbReference>
<feature type="region of interest" description="Disordered" evidence="8">
    <location>
        <begin position="280"/>
        <end position="368"/>
    </location>
</feature>
<name>A0A7W6RAZ1_9PROT</name>
<proteinExistence type="inferred from homology"/>
<feature type="compositionally biased region" description="Acidic residues" evidence="8">
    <location>
        <begin position="281"/>
        <end position="295"/>
    </location>
</feature>
<dbReference type="PROSITE" id="PS51318">
    <property type="entry name" value="TAT"/>
    <property type="match status" value="1"/>
</dbReference>
<sequence length="479" mass="51508">MTRTDGPTGGRADRTGTPPPSRRGLLRLLGAGALGAAGCTLARPGESRSLPPAGTGRGAPTDDVRPADWLAGWAQFRDRFITPAGRVVDVSNKHVSHSEGQGYAMLFAVAANDRDTFDRVWGWTRATLQSRPDDALLSWRWMPDDPDAAGDMGRVDDPNNATDGDLLVAWALTRASQRWSEPSYRSDAVTLAGDILRLTVLERDGVLMMLPGVDGFRRDGAVILNPSYYVFPAIDALGMLTGDAIWQRLSANGADLIQEARFGRWNLPPDWLLVRYQEADPPAETETETAEDAGTDDAAGPAEANAEGAEPDATAGPEPDADPGATADAPAEDTADGPPETDTEANTEADAETGAEAGEPLPRLDLPEGFEPAFGFNAIRIPLNLIWGGRQTPERLEPFITFWGHFDGARFTPSWTDLTKDTVTVYESNPGFQAVFVLTSAAWDDWTLGTVTLPDLGDDADYYASALWLQVGLAREGWV</sequence>
<evidence type="ECO:0000256" key="3">
    <source>
        <dbReference type="ARBA" id="ARBA00012601"/>
    </source>
</evidence>
<dbReference type="SUPFAM" id="SSF48208">
    <property type="entry name" value="Six-hairpin glycosidases"/>
    <property type="match status" value="2"/>
</dbReference>
<feature type="region of interest" description="Disordered" evidence="8">
    <location>
        <begin position="1"/>
        <end position="24"/>
    </location>
</feature>
<dbReference type="Gene3D" id="1.50.10.10">
    <property type="match status" value="1"/>
</dbReference>
<protein>
    <recommendedName>
        <fullName evidence="3">cellulase</fullName>
        <ecNumber evidence="3">3.2.1.4</ecNumber>
    </recommendedName>
</protein>
<keyword evidence="10" id="KW-1185">Reference proteome</keyword>
<comment type="caution">
    <text evidence="9">The sequence shown here is derived from an EMBL/GenBank/DDBJ whole genome shotgun (WGS) entry which is preliminary data.</text>
</comment>
<dbReference type="InterPro" id="IPR008928">
    <property type="entry name" value="6-hairpin_glycosidase_sf"/>
</dbReference>
<dbReference type="AlphaFoldDB" id="A0A7W6RAZ1"/>
<dbReference type="EC" id="3.2.1.4" evidence="3"/>
<keyword evidence="4" id="KW-0378">Hydrolase</keyword>
<evidence type="ECO:0000256" key="2">
    <source>
        <dbReference type="ARBA" id="ARBA00009209"/>
    </source>
</evidence>
<evidence type="ECO:0000256" key="8">
    <source>
        <dbReference type="SAM" id="MobiDB-lite"/>
    </source>
</evidence>
<organism evidence="9 10">
    <name type="scientific">Roseospira visakhapatnamensis</name>
    <dbReference type="NCBI Taxonomy" id="390880"/>
    <lineage>
        <taxon>Bacteria</taxon>
        <taxon>Pseudomonadati</taxon>
        <taxon>Pseudomonadota</taxon>
        <taxon>Alphaproteobacteria</taxon>
        <taxon>Rhodospirillales</taxon>
        <taxon>Rhodospirillaceae</taxon>
        <taxon>Roseospira</taxon>
    </lineage>
</organism>
<reference evidence="9 10" key="1">
    <citation type="submission" date="2020-08" db="EMBL/GenBank/DDBJ databases">
        <title>Genome sequencing of Purple Non-Sulfur Bacteria from various extreme environments.</title>
        <authorList>
            <person name="Mayer M."/>
        </authorList>
    </citation>
    <scope>NUCLEOTIDE SEQUENCE [LARGE SCALE GENOMIC DNA]</scope>
    <source>
        <strain evidence="9 10">JA131</strain>
    </source>
</reference>
<evidence type="ECO:0000256" key="5">
    <source>
        <dbReference type="ARBA" id="ARBA00023001"/>
    </source>
</evidence>
<keyword evidence="7" id="KW-0624">Polysaccharide degradation</keyword>
<comment type="similarity">
    <text evidence="2">Belongs to the glycosyl hydrolase 8 (cellulase D) family.</text>
</comment>
<feature type="compositionally biased region" description="Low complexity" evidence="8">
    <location>
        <begin position="296"/>
        <end position="329"/>
    </location>
</feature>
<keyword evidence="5" id="KW-0136">Cellulose degradation</keyword>
<dbReference type="EMBL" id="JACIGK010000003">
    <property type="protein sequence ID" value="MBB4265080.1"/>
    <property type="molecule type" value="Genomic_DNA"/>
</dbReference>
<evidence type="ECO:0000256" key="7">
    <source>
        <dbReference type="ARBA" id="ARBA00023326"/>
    </source>
</evidence>
<accession>A0A7W6RAZ1</accession>
<dbReference type="Pfam" id="PF01270">
    <property type="entry name" value="Glyco_hydro_8"/>
    <property type="match status" value="1"/>
</dbReference>
<keyword evidence="6" id="KW-0326">Glycosidase</keyword>
<dbReference type="InterPro" id="IPR006311">
    <property type="entry name" value="TAT_signal"/>
</dbReference>
<dbReference type="RefSeq" id="WP_184042689.1">
    <property type="nucleotide sequence ID" value="NZ_JACIGK010000003.1"/>
</dbReference>
<evidence type="ECO:0000256" key="6">
    <source>
        <dbReference type="ARBA" id="ARBA00023295"/>
    </source>
</evidence>
<evidence type="ECO:0000313" key="10">
    <source>
        <dbReference type="Proteomes" id="UP000554286"/>
    </source>
</evidence>
<evidence type="ECO:0000256" key="4">
    <source>
        <dbReference type="ARBA" id="ARBA00022801"/>
    </source>
</evidence>
<evidence type="ECO:0000313" key="9">
    <source>
        <dbReference type="EMBL" id="MBB4265080.1"/>
    </source>
</evidence>
<evidence type="ECO:0000256" key="1">
    <source>
        <dbReference type="ARBA" id="ARBA00000966"/>
    </source>
</evidence>
<gene>
    <name evidence="9" type="ORF">GGD89_000691</name>
</gene>
<feature type="compositionally biased region" description="Acidic residues" evidence="8">
    <location>
        <begin position="330"/>
        <end position="353"/>
    </location>
</feature>
<comment type="catalytic activity">
    <reaction evidence="1">
        <text>Endohydrolysis of (1-&gt;4)-beta-D-glucosidic linkages in cellulose, lichenin and cereal beta-D-glucans.</text>
        <dbReference type="EC" id="3.2.1.4"/>
    </reaction>
</comment>
<dbReference type="GO" id="GO:0008810">
    <property type="term" value="F:cellulase activity"/>
    <property type="evidence" value="ECO:0007669"/>
    <property type="project" value="UniProtKB-EC"/>
</dbReference>
<dbReference type="PRINTS" id="PR00735">
    <property type="entry name" value="GLHYDRLASE8"/>
</dbReference>
<dbReference type="InterPro" id="IPR002037">
    <property type="entry name" value="Glyco_hydro_8"/>
</dbReference>
<dbReference type="Proteomes" id="UP000554286">
    <property type="component" value="Unassembled WGS sequence"/>
</dbReference>
<keyword evidence="7" id="KW-0119">Carbohydrate metabolism</keyword>
<feature type="region of interest" description="Disordered" evidence="8">
    <location>
        <begin position="42"/>
        <end position="64"/>
    </location>
</feature>